<dbReference type="GO" id="GO:0004518">
    <property type="term" value="F:nuclease activity"/>
    <property type="evidence" value="ECO:0007669"/>
    <property type="project" value="UniProtKB-KW"/>
</dbReference>
<evidence type="ECO:0000256" key="8">
    <source>
        <dbReference type="ARBA" id="ARBA00022840"/>
    </source>
</evidence>
<dbReference type="PROSITE" id="PS51192">
    <property type="entry name" value="HELICASE_ATP_BIND_1"/>
    <property type="match status" value="1"/>
</dbReference>
<dbReference type="GO" id="GO:0046872">
    <property type="term" value="F:metal ion binding"/>
    <property type="evidence" value="ECO:0007669"/>
    <property type="project" value="UniProtKB-KW"/>
</dbReference>
<dbReference type="InterPro" id="IPR038257">
    <property type="entry name" value="CRISPR-assoc_Cas3_HD_sf"/>
</dbReference>
<keyword evidence="3" id="KW-0540">Nuclease</keyword>
<dbReference type="InterPro" id="IPR006483">
    <property type="entry name" value="CRISPR-assoc_Cas3_HD"/>
</dbReference>
<dbReference type="InterPro" id="IPR054712">
    <property type="entry name" value="Cas3-like_dom"/>
</dbReference>
<dbReference type="PROSITE" id="PS51643">
    <property type="entry name" value="HD_CAS3"/>
    <property type="match status" value="1"/>
</dbReference>
<evidence type="ECO:0000256" key="4">
    <source>
        <dbReference type="ARBA" id="ARBA00022723"/>
    </source>
</evidence>
<dbReference type="CDD" id="cd17930">
    <property type="entry name" value="DEXHc_cas3"/>
    <property type="match status" value="1"/>
</dbReference>
<accession>A0A544YV75</accession>
<dbReference type="InterPro" id="IPR014001">
    <property type="entry name" value="Helicase_ATP-bd"/>
</dbReference>
<dbReference type="NCBIfam" id="TIGR01596">
    <property type="entry name" value="cas3_HD"/>
    <property type="match status" value="1"/>
</dbReference>
<dbReference type="InterPro" id="IPR006474">
    <property type="entry name" value="Helicase_Cas3_CRISPR-ass_core"/>
</dbReference>
<dbReference type="GO" id="GO:0003723">
    <property type="term" value="F:RNA binding"/>
    <property type="evidence" value="ECO:0007669"/>
    <property type="project" value="TreeGrafter"/>
</dbReference>
<dbReference type="PANTHER" id="PTHR47963:SF9">
    <property type="entry name" value="CRISPR-ASSOCIATED ENDONUCLEASE_HELICASE CAS3"/>
    <property type="match status" value="1"/>
</dbReference>
<keyword evidence="6" id="KW-0378">Hydrolase</keyword>
<comment type="similarity">
    <text evidence="2">In the central section; belongs to the CRISPR-associated helicase Cas3 family.</text>
</comment>
<dbReference type="Gene3D" id="1.10.3210.30">
    <property type="match status" value="1"/>
</dbReference>
<dbReference type="NCBIfam" id="TIGR01587">
    <property type="entry name" value="cas3_core"/>
    <property type="match status" value="1"/>
</dbReference>
<comment type="caution">
    <text evidence="12">The sequence shown here is derived from an EMBL/GenBank/DDBJ whole genome shotgun (WGS) entry which is preliminary data.</text>
</comment>
<feature type="domain" description="Helicase ATP-binding" evidence="10">
    <location>
        <begin position="252"/>
        <end position="421"/>
    </location>
</feature>
<keyword evidence="9" id="KW-0051">Antiviral defense</keyword>
<evidence type="ECO:0000259" key="11">
    <source>
        <dbReference type="PROSITE" id="PS51643"/>
    </source>
</evidence>
<protein>
    <submittedName>
        <fullName evidence="12">CRISPR-associated helicase Cas3</fullName>
    </submittedName>
</protein>
<feature type="domain" description="HD Cas3-type" evidence="11">
    <location>
        <begin position="10"/>
        <end position="182"/>
    </location>
</feature>
<keyword evidence="7" id="KW-0347">Helicase</keyword>
<dbReference type="SUPFAM" id="SSF52540">
    <property type="entry name" value="P-loop containing nucleoside triphosphate hydrolases"/>
    <property type="match status" value="1"/>
</dbReference>
<dbReference type="Pfam" id="PF22590">
    <property type="entry name" value="Cas3-like_C_2"/>
    <property type="match status" value="1"/>
</dbReference>
<evidence type="ECO:0000313" key="13">
    <source>
        <dbReference type="Proteomes" id="UP000316541"/>
    </source>
</evidence>
<dbReference type="RefSeq" id="WP_142619332.1">
    <property type="nucleotide sequence ID" value="NZ_VIRM01000015.1"/>
</dbReference>
<evidence type="ECO:0000256" key="1">
    <source>
        <dbReference type="ARBA" id="ARBA00006847"/>
    </source>
</evidence>
<proteinExistence type="inferred from homology"/>
<evidence type="ECO:0000256" key="7">
    <source>
        <dbReference type="ARBA" id="ARBA00022806"/>
    </source>
</evidence>
<keyword evidence="5" id="KW-0547">Nucleotide-binding</keyword>
<dbReference type="GO" id="GO:0005524">
    <property type="term" value="F:ATP binding"/>
    <property type="evidence" value="ECO:0007669"/>
    <property type="project" value="UniProtKB-KW"/>
</dbReference>
<evidence type="ECO:0000256" key="2">
    <source>
        <dbReference type="ARBA" id="ARBA00009046"/>
    </source>
</evidence>
<keyword evidence="4" id="KW-0479">Metal-binding</keyword>
<dbReference type="Gene3D" id="3.40.50.300">
    <property type="entry name" value="P-loop containing nucleotide triphosphate hydrolases"/>
    <property type="match status" value="2"/>
</dbReference>
<dbReference type="PANTHER" id="PTHR47963">
    <property type="entry name" value="DEAD-BOX ATP-DEPENDENT RNA HELICASE 47, MITOCHONDRIAL"/>
    <property type="match status" value="1"/>
</dbReference>
<dbReference type="GO" id="GO:0051607">
    <property type="term" value="P:defense response to virus"/>
    <property type="evidence" value="ECO:0007669"/>
    <property type="project" value="UniProtKB-KW"/>
</dbReference>
<comment type="similarity">
    <text evidence="1">In the N-terminal section; belongs to the CRISPR-associated nuclease Cas3-HD family.</text>
</comment>
<dbReference type="Proteomes" id="UP000316541">
    <property type="component" value="Unassembled WGS sequence"/>
</dbReference>
<evidence type="ECO:0000313" key="12">
    <source>
        <dbReference type="EMBL" id="TQS20666.1"/>
    </source>
</evidence>
<dbReference type="AlphaFoldDB" id="A0A544YV75"/>
<dbReference type="CDD" id="cd09641">
    <property type="entry name" value="Cas3''_I"/>
    <property type="match status" value="1"/>
</dbReference>
<dbReference type="GO" id="GO:0016787">
    <property type="term" value="F:hydrolase activity"/>
    <property type="evidence" value="ECO:0007669"/>
    <property type="project" value="UniProtKB-KW"/>
</dbReference>
<organism evidence="12 13">
    <name type="scientific">Microbispora hainanensis</name>
    <dbReference type="NCBI Taxonomy" id="568844"/>
    <lineage>
        <taxon>Bacteria</taxon>
        <taxon>Bacillati</taxon>
        <taxon>Actinomycetota</taxon>
        <taxon>Actinomycetes</taxon>
        <taxon>Streptosporangiales</taxon>
        <taxon>Streptosporangiaceae</taxon>
        <taxon>Microbispora</taxon>
    </lineage>
</organism>
<evidence type="ECO:0000256" key="6">
    <source>
        <dbReference type="ARBA" id="ARBA00022801"/>
    </source>
</evidence>
<dbReference type="SMART" id="SM00487">
    <property type="entry name" value="DEXDc"/>
    <property type="match status" value="1"/>
</dbReference>
<evidence type="ECO:0000256" key="5">
    <source>
        <dbReference type="ARBA" id="ARBA00022741"/>
    </source>
</evidence>
<evidence type="ECO:0000256" key="9">
    <source>
        <dbReference type="ARBA" id="ARBA00023118"/>
    </source>
</evidence>
<dbReference type="Pfam" id="PF18019">
    <property type="entry name" value="Cas3_HD"/>
    <property type="match status" value="1"/>
</dbReference>
<dbReference type="InterPro" id="IPR050547">
    <property type="entry name" value="DEAD_box_RNA_helicases"/>
</dbReference>
<name>A0A544YV75_9ACTN</name>
<dbReference type="EMBL" id="VIRM01000015">
    <property type="protein sequence ID" value="TQS20666.1"/>
    <property type="molecule type" value="Genomic_DNA"/>
</dbReference>
<dbReference type="InterPro" id="IPR027417">
    <property type="entry name" value="P-loop_NTPase"/>
</dbReference>
<dbReference type="Pfam" id="PF00270">
    <property type="entry name" value="DEAD"/>
    <property type="match status" value="1"/>
</dbReference>
<dbReference type="InterPro" id="IPR011545">
    <property type="entry name" value="DEAD/DEAH_box_helicase_dom"/>
</dbReference>
<sequence>MNLWAHSSSKDGVRHGLEDHLRDTAALAGDFAEVFGAGELAAYLGLVHDVGKGSCAWQEGLIAAEPTKGRVVDAQGQSIDHKAAGTWLAVREAGLGLFGMPVLGHHGGLPDTQDLKRCIALAETDDRERVQEAIERVSKVIPEIASGPFPELPAWVKSAPDPLAVELLIRMVFSALVDADFLDTSRHFSGALRPEPASLATMADAFEGARIEYLAEAKARTGPSPVDGIRAEVYDQAVSAAAQPRGIFPFPAPTGSGKTIAAGGFAVHHAARHGLRRVIIAVPYMSITEQNAKVYRRLFGEANVLEHHSSVDLHRLPAGRRWQRLAAENWDAPVVVTTTVQLFQSLFDRRPSAMRKVHRLAGSVIVLDEVQSLPDSMLLPILSALRQLTEYFGTSVLLASATQPAFFDLDIFRGLKPTEVIAQPQPLYEQLRRVRYIWRCHPKPTFKQIAAEAAGERQVLLIVNTTGDAAQLHERLVKIWKHDGPVLHLSTRMTAGHRREVLGDIYKLVGQNQPVAVVATQLVEAGVDLDFPVVYRALAPAEALQQAAGRANRNGTLAEGRVIVFDPADGNTWGTRLVYGAALDTSKRFIGPKAADPDDLAALRAYYRTRYAVKNVEGSGAGRQIQERRADFDFPVVAERFKMIEERTVPMLVRRGEDKKLDALRARLRGSERIEPWVFRDIQPYLATLPVNLARQAVEQGKAAELIGDLYEWLGDYDAHRGIQFPSPNAEDKDKDQ</sequence>
<evidence type="ECO:0000259" key="10">
    <source>
        <dbReference type="PROSITE" id="PS51192"/>
    </source>
</evidence>
<gene>
    <name evidence="12" type="primary">cas3</name>
    <name evidence="12" type="ORF">FLX08_14335</name>
</gene>
<dbReference type="GO" id="GO:0003724">
    <property type="term" value="F:RNA helicase activity"/>
    <property type="evidence" value="ECO:0007669"/>
    <property type="project" value="TreeGrafter"/>
</dbReference>
<reference evidence="12 13" key="1">
    <citation type="submission" date="2019-07" db="EMBL/GenBank/DDBJ databases">
        <title>Microbispora hainanensis DSM 45428.</title>
        <authorList>
            <person name="Thawai C."/>
        </authorList>
    </citation>
    <scope>NUCLEOTIDE SEQUENCE [LARGE SCALE GENOMIC DNA]</scope>
    <source>
        <strain evidence="12 13">DSM 45428</strain>
    </source>
</reference>
<evidence type="ECO:0000256" key="3">
    <source>
        <dbReference type="ARBA" id="ARBA00022722"/>
    </source>
</evidence>
<keyword evidence="8" id="KW-0067">ATP-binding</keyword>